<gene>
    <name evidence="1" type="ORF">ASZ90_015624</name>
</gene>
<evidence type="ECO:0008006" key="2">
    <source>
        <dbReference type="Google" id="ProtNLM"/>
    </source>
</evidence>
<name>A0A0W8F1C9_9ZZZZ</name>
<dbReference type="EMBL" id="LNQE01001626">
    <property type="protein sequence ID" value="KUG14726.1"/>
    <property type="molecule type" value="Genomic_DNA"/>
</dbReference>
<comment type="caution">
    <text evidence="1">The sequence shown here is derived from an EMBL/GenBank/DDBJ whole genome shotgun (WGS) entry which is preliminary data.</text>
</comment>
<accession>A0A0W8F1C9</accession>
<sequence length="130" mass="14168">MNCFALTGIAPDVIKELQQGRARTLELSSTHNVITLAGLKPGTAVFMTSVDMEDLSSGDSGIIVEIIATSITMKRMMEFTQGLHYEERERMSARIKVRCIGSSTVKTVTHESIIHPISVDVVKSACYHAG</sequence>
<proteinExistence type="predicted"/>
<protein>
    <recommendedName>
        <fullName evidence="2">DUF473 domain-containing protein</fullName>
    </recommendedName>
</protein>
<dbReference type="Pfam" id="PF04322">
    <property type="entry name" value="DUF473"/>
    <property type="match status" value="1"/>
</dbReference>
<reference evidence="1" key="1">
    <citation type="journal article" date="2015" name="Proc. Natl. Acad. Sci. U.S.A.">
        <title>Networks of energetic and metabolic interactions define dynamics in microbial communities.</title>
        <authorList>
            <person name="Embree M."/>
            <person name="Liu J.K."/>
            <person name="Al-Bassam M.M."/>
            <person name="Zengler K."/>
        </authorList>
    </citation>
    <scope>NUCLEOTIDE SEQUENCE</scope>
</reference>
<dbReference type="AlphaFoldDB" id="A0A0W8F1C9"/>
<evidence type="ECO:0000313" key="1">
    <source>
        <dbReference type="EMBL" id="KUG14726.1"/>
    </source>
</evidence>
<organism evidence="1">
    <name type="scientific">hydrocarbon metagenome</name>
    <dbReference type="NCBI Taxonomy" id="938273"/>
    <lineage>
        <taxon>unclassified sequences</taxon>
        <taxon>metagenomes</taxon>
        <taxon>ecological metagenomes</taxon>
    </lineage>
</organism>
<dbReference type="InterPro" id="IPR007417">
    <property type="entry name" value="DUF473"/>
</dbReference>